<dbReference type="AlphaFoldDB" id="A0A9P5SMC4"/>
<comment type="caution">
    <text evidence="3">The sequence shown here is derived from an EMBL/GenBank/DDBJ whole genome shotgun (WGS) entry which is preliminary data.</text>
</comment>
<sequence length="282" mass="29835">MSTGGIIGIVVAAMLAVIAAVVGLFLIKRRRRRRIDGAGQVLFSPVGLDLNDKYYGASGGEGGEGSGGSGHGSAASDSVLGGVTAANRVSAMAGGQTAGAAYSDSGYYPEMVSYHPPMEPSFAHYGYDQYDPEYLAQQEQDAAYMQCQQEQMYQQYQEQMAAEHASGEGMVGGPVSYYPSAAQLCYQQQHGEQDYEDYRHLYHLTRNDMAPGTEPATVSASAAISGSPTSPHPHTTTVAVSSPTAVLANRVSVADSEDSVQNGKNEPWLSPKRGPQVLVPDN</sequence>
<gene>
    <name evidence="3" type="ORF">BG006_003925</name>
</gene>
<dbReference type="EMBL" id="JAAAUY010000217">
    <property type="protein sequence ID" value="KAF9333186.1"/>
    <property type="molecule type" value="Genomic_DNA"/>
</dbReference>
<name>A0A9P5SMC4_9FUNG</name>
<feature type="transmembrane region" description="Helical" evidence="2">
    <location>
        <begin position="6"/>
        <end position="27"/>
    </location>
</feature>
<keyword evidence="4" id="KW-1185">Reference proteome</keyword>
<feature type="region of interest" description="Disordered" evidence="1">
    <location>
        <begin position="249"/>
        <end position="282"/>
    </location>
</feature>
<keyword evidence="2" id="KW-0472">Membrane</keyword>
<keyword evidence="2" id="KW-0812">Transmembrane</keyword>
<reference evidence="3" key="1">
    <citation type="journal article" date="2020" name="Fungal Divers.">
        <title>Resolving the Mortierellaceae phylogeny through synthesis of multi-gene phylogenetics and phylogenomics.</title>
        <authorList>
            <person name="Vandepol N."/>
            <person name="Liber J."/>
            <person name="Desiro A."/>
            <person name="Na H."/>
            <person name="Kennedy M."/>
            <person name="Barry K."/>
            <person name="Grigoriev I.V."/>
            <person name="Miller A.N."/>
            <person name="O'Donnell K."/>
            <person name="Stajich J.E."/>
            <person name="Bonito G."/>
        </authorList>
    </citation>
    <scope>NUCLEOTIDE SEQUENCE</scope>
    <source>
        <strain evidence="3">NVP1</strain>
    </source>
</reference>
<keyword evidence="2" id="KW-1133">Transmembrane helix</keyword>
<dbReference type="Proteomes" id="UP000696485">
    <property type="component" value="Unassembled WGS sequence"/>
</dbReference>
<feature type="region of interest" description="Disordered" evidence="1">
    <location>
        <begin position="208"/>
        <end position="237"/>
    </location>
</feature>
<organism evidence="3 4">
    <name type="scientific">Podila minutissima</name>
    <dbReference type="NCBI Taxonomy" id="64525"/>
    <lineage>
        <taxon>Eukaryota</taxon>
        <taxon>Fungi</taxon>
        <taxon>Fungi incertae sedis</taxon>
        <taxon>Mucoromycota</taxon>
        <taxon>Mortierellomycotina</taxon>
        <taxon>Mortierellomycetes</taxon>
        <taxon>Mortierellales</taxon>
        <taxon>Mortierellaceae</taxon>
        <taxon>Podila</taxon>
    </lineage>
</organism>
<feature type="compositionally biased region" description="Polar residues" evidence="1">
    <location>
        <begin position="216"/>
        <end position="226"/>
    </location>
</feature>
<feature type="compositionally biased region" description="Low complexity" evidence="1">
    <location>
        <begin position="227"/>
        <end position="237"/>
    </location>
</feature>
<evidence type="ECO:0000256" key="2">
    <source>
        <dbReference type="SAM" id="Phobius"/>
    </source>
</evidence>
<protein>
    <submittedName>
        <fullName evidence="3">Uncharacterized protein</fullName>
    </submittedName>
</protein>
<proteinExistence type="predicted"/>
<evidence type="ECO:0000256" key="1">
    <source>
        <dbReference type="SAM" id="MobiDB-lite"/>
    </source>
</evidence>
<evidence type="ECO:0000313" key="4">
    <source>
        <dbReference type="Proteomes" id="UP000696485"/>
    </source>
</evidence>
<accession>A0A9P5SMC4</accession>
<evidence type="ECO:0000313" key="3">
    <source>
        <dbReference type="EMBL" id="KAF9333186.1"/>
    </source>
</evidence>